<sequence>MVEAAAASAGFGRMKGGRIDRLEVENFKSYKGTHTIGPFFDFTAVVGPNGAGKSNLMDAISFVLGVSSAHLRGAQLRDLVYAFDDADREAAHRASVRLVYRIPGTGAVELHFARSITITTASGGGGSEYRIDGRVVTWEHYNARLRSLGILVKARNFLVFQGDVESVASRNPKELTALLEQISGSDELRKEYGELESHKRTAEEKSALVCREKRTIAEERKEKKAEKAEAEKHLRLQQELKLLRTEHLLWQLYTIQGDTKNIEAQLEEERRSLQQAKDENRSYGQDLAAKQKEQSAYLKKLILCEESMAKKMNLDIDERQPQLLGLEEQISRLKSEIERCNREIGRKKGANKKHLEETKRLDSALVDITAALEELNEQVQDKRSQLQLGNDQLQEYHRIKEDAETRTAKLRDEKEILDKELIVNVEARNNLEGNMQQLCNRRDGISSLEIELQTRLTMILHSVTMHKDELASLREEHDKIVKERQSSGARYQTLNQRVYEIDAQLRELKAHKHESERDAQCSEIVRSLKQLFPGDWSPWSHD</sequence>
<organism evidence="1 2">
    <name type="scientific">Avena sativa</name>
    <name type="common">Oat</name>
    <dbReference type="NCBI Taxonomy" id="4498"/>
    <lineage>
        <taxon>Eukaryota</taxon>
        <taxon>Viridiplantae</taxon>
        <taxon>Streptophyta</taxon>
        <taxon>Embryophyta</taxon>
        <taxon>Tracheophyta</taxon>
        <taxon>Spermatophyta</taxon>
        <taxon>Magnoliopsida</taxon>
        <taxon>Liliopsida</taxon>
        <taxon>Poales</taxon>
        <taxon>Poaceae</taxon>
        <taxon>BOP clade</taxon>
        <taxon>Pooideae</taxon>
        <taxon>Poodae</taxon>
        <taxon>Poeae</taxon>
        <taxon>Poeae Chloroplast Group 1 (Aveneae type)</taxon>
        <taxon>Aveninae</taxon>
        <taxon>Avena</taxon>
    </lineage>
</organism>
<evidence type="ECO:0000313" key="2">
    <source>
        <dbReference type="Proteomes" id="UP001732700"/>
    </source>
</evidence>
<protein>
    <submittedName>
        <fullName evidence="1">Uncharacterized protein</fullName>
    </submittedName>
</protein>
<keyword evidence="2" id="KW-1185">Reference proteome</keyword>
<proteinExistence type="predicted"/>
<accession>A0ACD5X0J4</accession>
<reference evidence="1" key="2">
    <citation type="submission" date="2025-09" db="UniProtKB">
        <authorList>
            <consortium name="EnsemblPlants"/>
        </authorList>
    </citation>
    <scope>IDENTIFICATION</scope>
</reference>
<name>A0ACD5X0J4_AVESA</name>
<reference evidence="1" key="1">
    <citation type="submission" date="2021-05" db="EMBL/GenBank/DDBJ databases">
        <authorList>
            <person name="Scholz U."/>
            <person name="Mascher M."/>
            <person name="Fiebig A."/>
        </authorList>
    </citation>
    <scope>NUCLEOTIDE SEQUENCE [LARGE SCALE GENOMIC DNA]</scope>
</reference>
<dbReference type="Proteomes" id="UP001732700">
    <property type="component" value="Chromosome 4C"/>
</dbReference>
<evidence type="ECO:0000313" key="1">
    <source>
        <dbReference type="EnsemblPlants" id="AVESA.00010b.r2.4CG1298500.1.CDS"/>
    </source>
</evidence>
<dbReference type="EnsemblPlants" id="AVESA.00010b.r2.4CG1298500.1">
    <property type="protein sequence ID" value="AVESA.00010b.r2.4CG1298500.1.CDS"/>
    <property type="gene ID" value="AVESA.00010b.r2.4CG1298500"/>
</dbReference>